<evidence type="ECO:0000256" key="3">
    <source>
        <dbReference type="ARBA" id="ARBA00022679"/>
    </source>
</evidence>
<reference evidence="13 14" key="1">
    <citation type="submission" date="2017-11" db="EMBL/GenBank/DDBJ databases">
        <title>Infants hospitalized years apart are colonized by the same room-sourced microbial strains.</title>
        <authorList>
            <person name="Brooks B."/>
            <person name="Olm M.R."/>
            <person name="Firek B.A."/>
            <person name="Baker R."/>
            <person name="Thomas B.C."/>
            <person name="Morowitz M.J."/>
            <person name="Banfield J.F."/>
        </authorList>
    </citation>
    <scope>NUCLEOTIDE SEQUENCE [LARGE SCALE GENOMIC DNA]</scope>
    <source>
        <strain evidence="13">S2_009_000_R2_76</strain>
    </source>
</reference>
<keyword evidence="2" id="KW-0444">Lipid biosynthesis</keyword>
<evidence type="ECO:0000256" key="1">
    <source>
        <dbReference type="ARBA" id="ARBA00001946"/>
    </source>
</evidence>
<dbReference type="PANTHER" id="PTHR12358:SF106">
    <property type="entry name" value="LIPID KINASE YEGS"/>
    <property type="match status" value="1"/>
</dbReference>
<keyword evidence="6 13" id="KW-0418">Kinase</keyword>
<evidence type="ECO:0000256" key="11">
    <source>
        <dbReference type="ARBA" id="ARBA00023264"/>
    </source>
</evidence>
<dbReference type="InterPro" id="IPR045540">
    <property type="entry name" value="YegS/DAGK_C"/>
</dbReference>
<comment type="cofactor">
    <cofactor evidence="1">
        <name>Mg(2+)</name>
        <dbReference type="ChEBI" id="CHEBI:18420"/>
    </cofactor>
</comment>
<feature type="domain" description="DAGKc" evidence="12">
    <location>
        <begin position="1"/>
        <end position="125"/>
    </location>
</feature>
<sequence>MIDKVLLAGEKDAILEQIKVVSKEKNLPFEFVETNASGNYDFLIDKINSEKVTDVIIIGGDGTVNQAVSALYKDVKARFGIIPFGSGNGLANTAGISNKPEKALEQILESKHTMDVDAFMINDRFACMLSGLGLDAKVAHEFAHKEKRGLITYTQQSIVEFFKAQPYQFEINVDGFSFFTDAFFISVANSNQFGNNFTIAPLAQLNDGLLDIVIVQKMNKASLPFAVLKQIRGNNKLQQLVEDMSQKNILYFQTPNIKIKNRMRAPLHIDGEPVETIEELDIQIIPNCFKLLC</sequence>
<proteinExistence type="predicted"/>
<evidence type="ECO:0000256" key="7">
    <source>
        <dbReference type="ARBA" id="ARBA00022840"/>
    </source>
</evidence>
<keyword evidence="9" id="KW-0443">Lipid metabolism</keyword>
<evidence type="ECO:0000256" key="10">
    <source>
        <dbReference type="ARBA" id="ARBA00023209"/>
    </source>
</evidence>
<keyword evidence="10" id="KW-0594">Phospholipid biosynthesis</keyword>
<dbReference type="PANTHER" id="PTHR12358">
    <property type="entry name" value="SPHINGOSINE KINASE"/>
    <property type="match status" value="1"/>
</dbReference>
<gene>
    <name evidence="13" type="ORF">DI598_11570</name>
</gene>
<dbReference type="EMBL" id="QFOI01000208">
    <property type="protein sequence ID" value="PZP46939.1"/>
    <property type="molecule type" value="Genomic_DNA"/>
</dbReference>
<dbReference type="PROSITE" id="PS50146">
    <property type="entry name" value="DAGK"/>
    <property type="match status" value="1"/>
</dbReference>
<dbReference type="NCBIfam" id="TIGR00147">
    <property type="entry name" value="YegS/Rv2252/BmrU family lipid kinase"/>
    <property type="match status" value="1"/>
</dbReference>
<dbReference type="Gene3D" id="2.60.200.40">
    <property type="match status" value="1"/>
</dbReference>
<evidence type="ECO:0000313" key="14">
    <source>
        <dbReference type="Proteomes" id="UP000249645"/>
    </source>
</evidence>
<keyword evidence="7" id="KW-0067">ATP-binding</keyword>
<dbReference type="Pfam" id="PF19279">
    <property type="entry name" value="YegS_C"/>
    <property type="match status" value="1"/>
</dbReference>
<evidence type="ECO:0000256" key="9">
    <source>
        <dbReference type="ARBA" id="ARBA00023098"/>
    </source>
</evidence>
<dbReference type="AlphaFoldDB" id="A0A2W5GYK4"/>
<dbReference type="InterPro" id="IPR001206">
    <property type="entry name" value="Diacylglycerol_kinase_cat_dom"/>
</dbReference>
<dbReference type="SUPFAM" id="SSF111331">
    <property type="entry name" value="NAD kinase/diacylglycerol kinase-like"/>
    <property type="match status" value="1"/>
</dbReference>
<protein>
    <submittedName>
        <fullName evidence="13">Diacylglycerol kinase</fullName>
    </submittedName>
</protein>
<dbReference type="GO" id="GO:0046872">
    <property type="term" value="F:metal ion binding"/>
    <property type="evidence" value="ECO:0007669"/>
    <property type="project" value="UniProtKB-KW"/>
</dbReference>
<organism evidence="13 14">
    <name type="scientific">Pseudopedobacter saltans</name>
    <dbReference type="NCBI Taxonomy" id="151895"/>
    <lineage>
        <taxon>Bacteria</taxon>
        <taxon>Pseudomonadati</taxon>
        <taxon>Bacteroidota</taxon>
        <taxon>Sphingobacteriia</taxon>
        <taxon>Sphingobacteriales</taxon>
        <taxon>Sphingobacteriaceae</taxon>
        <taxon>Pseudopedobacter</taxon>
    </lineage>
</organism>
<evidence type="ECO:0000256" key="2">
    <source>
        <dbReference type="ARBA" id="ARBA00022516"/>
    </source>
</evidence>
<evidence type="ECO:0000313" key="13">
    <source>
        <dbReference type="EMBL" id="PZP46939.1"/>
    </source>
</evidence>
<name>A0A2W5GYK4_9SPHI</name>
<keyword evidence="11" id="KW-1208">Phospholipid metabolism</keyword>
<keyword evidence="8" id="KW-0460">Magnesium</keyword>
<evidence type="ECO:0000256" key="6">
    <source>
        <dbReference type="ARBA" id="ARBA00022777"/>
    </source>
</evidence>
<keyword evidence="4" id="KW-0479">Metal-binding</keyword>
<dbReference type="InterPro" id="IPR050187">
    <property type="entry name" value="Lipid_Phosphate_FormReg"/>
</dbReference>
<dbReference type="Pfam" id="PF00781">
    <property type="entry name" value="DAGK_cat"/>
    <property type="match status" value="1"/>
</dbReference>
<dbReference type="GO" id="GO:0005524">
    <property type="term" value="F:ATP binding"/>
    <property type="evidence" value="ECO:0007669"/>
    <property type="project" value="UniProtKB-KW"/>
</dbReference>
<comment type="caution">
    <text evidence="13">The sequence shown here is derived from an EMBL/GenBank/DDBJ whole genome shotgun (WGS) entry which is preliminary data.</text>
</comment>
<keyword evidence="5" id="KW-0547">Nucleotide-binding</keyword>
<evidence type="ECO:0000256" key="5">
    <source>
        <dbReference type="ARBA" id="ARBA00022741"/>
    </source>
</evidence>
<dbReference type="GO" id="GO:0016301">
    <property type="term" value="F:kinase activity"/>
    <property type="evidence" value="ECO:0007669"/>
    <property type="project" value="UniProtKB-KW"/>
</dbReference>
<dbReference type="Gene3D" id="3.40.50.10330">
    <property type="entry name" value="Probable inorganic polyphosphate/atp-NAD kinase, domain 1"/>
    <property type="match status" value="1"/>
</dbReference>
<dbReference type="InterPro" id="IPR005218">
    <property type="entry name" value="Diacylglycerol/lipid_kinase"/>
</dbReference>
<dbReference type="GO" id="GO:0008654">
    <property type="term" value="P:phospholipid biosynthetic process"/>
    <property type="evidence" value="ECO:0007669"/>
    <property type="project" value="UniProtKB-KW"/>
</dbReference>
<evidence type="ECO:0000256" key="8">
    <source>
        <dbReference type="ARBA" id="ARBA00022842"/>
    </source>
</evidence>
<dbReference type="Proteomes" id="UP000249645">
    <property type="component" value="Unassembled WGS sequence"/>
</dbReference>
<dbReference type="InterPro" id="IPR016064">
    <property type="entry name" value="NAD/diacylglycerol_kinase_sf"/>
</dbReference>
<accession>A0A2W5GYK4</accession>
<evidence type="ECO:0000256" key="4">
    <source>
        <dbReference type="ARBA" id="ARBA00022723"/>
    </source>
</evidence>
<dbReference type="InterPro" id="IPR017438">
    <property type="entry name" value="ATP-NAD_kinase_N"/>
</dbReference>
<keyword evidence="3" id="KW-0808">Transferase</keyword>
<evidence type="ECO:0000259" key="12">
    <source>
        <dbReference type="PROSITE" id="PS50146"/>
    </source>
</evidence>
<dbReference type="GO" id="GO:0005886">
    <property type="term" value="C:plasma membrane"/>
    <property type="evidence" value="ECO:0007669"/>
    <property type="project" value="TreeGrafter"/>
</dbReference>